<dbReference type="InterPro" id="IPR050302">
    <property type="entry name" value="Rab_GAP_TBC_domain"/>
</dbReference>
<organism evidence="3 4">
    <name type="scientific">Triparma columacea</name>
    <dbReference type="NCBI Taxonomy" id="722753"/>
    <lineage>
        <taxon>Eukaryota</taxon>
        <taxon>Sar</taxon>
        <taxon>Stramenopiles</taxon>
        <taxon>Ochrophyta</taxon>
        <taxon>Bolidophyceae</taxon>
        <taxon>Parmales</taxon>
        <taxon>Triparmaceae</taxon>
        <taxon>Triparma</taxon>
    </lineage>
</organism>
<dbReference type="FunFam" id="1.10.8.270:FF:000026">
    <property type="entry name" value="TBC (Tre-2/Bub2/Cdc16) domain family"/>
    <property type="match status" value="1"/>
</dbReference>
<evidence type="ECO:0000313" key="4">
    <source>
        <dbReference type="Proteomes" id="UP001165065"/>
    </source>
</evidence>
<dbReference type="Gene3D" id="1.10.472.80">
    <property type="entry name" value="Ypt/Rab-GAP domain of gyp1p, domain 3"/>
    <property type="match status" value="1"/>
</dbReference>
<feature type="region of interest" description="Disordered" evidence="1">
    <location>
        <begin position="136"/>
        <end position="155"/>
    </location>
</feature>
<protein>
    <recommendedName>
        <fullName evidence="2">Rab-GAP TBC domain-containing protein</fullName>
    </recommendedName>
</protein>
<feature type="compositionally biased region" description="Polar residues" evidence="1">
    <location>
        <begin position="136"/>
        <end position="146"/>
    </location>
</feature>
<dbReference type="SUPFAM" id="SSF47923">
    <property type="entry name" value="Ypt/Rab-GAP domain of gyp1p"/>
    <property type="match status" value="2"/>
</dbReference>
<comment type="caution">
    <text evidence="3">The sequence shown here is derived from an EMBL/GenBank/DDBJ whole genome shotgun (WGS) entry which is preliminary data.</text>
</comment>
<evidence type="ECO:0000256" key="1">
    <source>
        <dbReference type="SAM" id="MobiDB-lite"/>
    </source>
</evidence>
<dbReference type="EMBL" id="BRYA01001095">
    <property type="protein sequence ID" value="GMI38857.1"/>
    <property type="molecule type" value="Genomic_DNA"/>
</dbReference>
<dbReference type="Pfam" id="PF00566">
    <property type="entry name" value="RabGAP-TBC"/>
    <property type="match status" value="1"/>
</dbReference>
<dbReference type="PROSITE" id="PS50086">
    <property type="entry name" value="TBC_RABGAP"/>
    <property type="match status" value="1"/>
</dbReference>
<feature type="compositionally biased region" description="Polar residues" evidence="1">
    <location>
        <begin position="67"/>
        <end position="80"/>
    </location>
</feature>
<dbReference type="InterPro" id="IPR000195">
    <property type="entry name" value="Rab-GAP-TBC_dom"/>
</dbReference>
<evidence type="ECO:0000313" key="3">
    <source>
        <dbReference type="EMBL" id="GMI38857.1"/>
    </source>
</evidence>
<dbReference type="InterPro" id="IPR035969">
    <property type="entry name" value="Rab-GAP_TBC_sf"/>
</dbReference>
<dbReference type="Proteomes" id="UP001165065">
    <property type="component" value="Unassembled WGS sequence"/>
</dbReference>
<gene>
    <name evidence="3" type="ORF">TrCOL_g13390</name>
</gene>
<dbReference type="GO" id="GO:0031267">
    <property type="term" value="F:small GTPase binding"/>
    <property type="evidence" value="ECO:0007669"/>
    <property type="project" value="TreeGrafter"/>
</dbReference>
<dbReference type="Gene3D" id="1.10.8.270">
    <property type="entry name" value="putative rabgap domain of human tbc1 domain family member 14 like domains"/>
    <property type="match status" value="1"/>
</dbReference>
<evidence type="ECO:0000259" key="2">
    <source>
        <dbReference type="PROSITE" id="PS50086"/>
    </source>
</evidence>
<dbReference type="PANTHER" id="PTHR47219">
    <property type="entry name" value="RAB GTPASE-ACTIVATING PROTEIN 1-LIKE"/>
    <property type="match status" value="1"/>
</dbReference>
<dbReference type="SMART" id="SM00164">
    <property type="entry name" value="TBC"/>
    <property type="match status" value="1"/>
</dbReference>
<dbReference type="OrthoDB" id="294251at2759"/>
<name>A0A9W7L7Y9_9STRA</name>
<feature type="compositionally biased region" description="Basic and acidic residues" evidence="1">
    <location>
        <begin position="493"/>
        <end position="520"/>
    </location>
</feature>
<dbReference type="AlphaFoldDB" id="A0A9W7L7Y9"/>
<feature type="region of interest" description="Disordered" evidence="1">
    <location>
        <begin position="493"/>
        <end position="528"/>
    </location>
</feature>
<feature type="domain" description="Rab-GAP TBC" evidence="2">
    <location>
        <begin position="185"/>
        <end position="395"/>
    </location>
</feature>
<dbReference type="PANTHER" id="PTHR47219:SF20">
    <property type="entry name" value="TBC1 DOMAIN FAMILY MEMBER 2B"/>
    <property type="match status" value="1"/>
</dbReference>
<keyword evidence="4" id="KW-1185">Reference proteome</keyword>
<proteinExistence type="predicted"/>
<dbReference type="GO" id="GO:0005096">
    <property type="term" value="F:GTPase activator activity"/>
    <property type="evidence" value="ECO:0007669"/>
    <property type="project" value="TreeGrafter"/>
</dbReference>
<sequence length="587" mass="65414">MASSSQSSPPPPSTSLGYKSISGNSLPSSEASFVHPPPSSSAPSPDSLPTCDPTNPWFDSFSREIGLSSTRGSRKSSVTTRDGYGFEIEEGEREDEEGEEDLPKRRAKWIKVLNSLSLHEPQEIYNICCRWAKSSDNPPVSSTAPDGSTSPKSHSLSLLSLKSKLGLSSPLEALGTKLNKMMRNGVPKDMRGQVWWLCSGGYLLARRAAEKGEQSYEEIMEIINSAGVDSTGCLDLPLASEIEKDLRRTFPSNSHFNSQSGLSSLRTLLLAYSLRNPNVGYCQSMNFLSAFLLLNMDPVYAFWVLSSIIECMLPADYYTHHMVGSRSDQRVLLGCLSWKLPTLHAHLVSIGCASADDESVPMLEPLTCTWYLCVFVNSLPLPLALRVWDCFLHEGRKVLLRTGLTIMKVCQTDLLQQQDIAGVYEVIRNNSVVSGETSASKLISMCYDKSWIGSFPHDRIDKMRAKYRLQVEKERDDIERRRLLREEKRIKSEKERLEREEREREEREREREEMDETKETETEDVASLRCSLDDDVALPVPPPVLSTVKSVDVGVLQKAGGELEGKYADNRQSLVMLVGGGGGVKNE</sequence>
<reference evidence="4" key="1">
    <citation type="journal article" date="2023" name="Commun. Biol.">
        <title>Genome analysis of Parmales, the sister group of diatoms, reveals the evolutionary specialization of diatoms from phago-mixotrophs to photoautotrophs.</title>
        <authorList>
            <person name="Ban H."/>
            <person name="Sato S."/>
            <person name="Yoshikawa S."/>
            <person name="Yamada K."/>
            <person name="Nakamura Y."/>
            <person name="Ichinomiya M."/>
            <person name="Sato N."/>
            <person name="Blanc-Mathieu R."/>
            <person name="Endo H."/>
            <person name="Kuwata A."/>
            <person name="Ogata H."/>
        </authorList>
    </citation>
    <scope>NUCLEOTIDE SEQUENCE [LARGE SCALE GENOMIC DNA]</scope>
</reference>
<feature type="compositionally biased region" description="Acidic residues" evidence="1">
    <location>
        <begin position="87"/>
        <end position="100"/>
    </location>
</feature>
<feature type="compositionally biased region" description="Polar residues" evidence="1">
    <location>
        <begin position="21"/>
        <end position="31"/>
    </location>
</feature>
<accession>A0A9W7L7Y9</accession>
<feature type="region of interest" description="Disordered" evidence="1">
    <location>
        <begin position="1"/>
        <end position="103"/>
    </location>
</feature>